<feature type="transmembrane region" description="Helical" evidence="1">
    <location>
        <begin position="63"/>
        <end position="80"/>
    </location>
</feature>
<keyword evidence="4" id="KW-1185">Reference proteome</keyword>
<dbReference type="Proteomes" id="UP001403385">
    <property type="component" value="Unassembled WGS sequence"/>
</dbReference>
<evidence type="ECO:0000313" key="3">
    <source>
        <dbReference type="EMBL" id="MEN7547681.1"/>
    </source>
</evidence>
<feature type="transmembrane region" description="Helical" evidence="1">
    <location>
        <begin position="193"/>
        <end position="218"/>
    </location>
</feature>
<dbReference type="EMBL" id="JBDKWZ010000003">
    <property type="protein sequence ID" value="MEN7547681.1"/>
    <property type="molecule type" value="Genomic_DNA"/>
</dbReference>
<dbReference type="PANTHER" id="PTHR36459">
    <property type="entry name" value="ORF"/>
    <property type="match status" value="1"/>
</dbReference>
<evidence type="ECO:0000313" key="4">
    <source>
        <dbReference type="Proteomes" id="UP001403385"/>
    </source>
</evidence>
<comment type="caution">
    <text evidence="3">The sequence shown here is derived from an EMBL/GenBank/DDBJ whole genome shotgun (WGS) entry which is preliminary data.</text>
</comment>
<dbReference type="PANTHER" id="PTHR36459:SF1">
    <property type="entry name" value="FATTY ACID DESATURASE DOMAIN-CONTAINING PROTEIN-RELATED"/>
    <property type="match status" value="1"/>
</dbReference>
<proteinExistence type="predicted"/>
<accession>A0AAW9S3L4</accession>
<dbReference type="AlphaFoldDB" id="A0AAW9S3L4"/>
<protein>
    <submittedName>
        <fullName evidence="3">Fatty acid desaturase</fullName>
    </submittedName>
</protein>
<sequence>MIPLPTLTDPEYKRPEKYSAFDNYVLSMLRDKRDLPFVYLTLKITFIMVPLGILLYLPFVTGWIWWVISAAYFIVNNLVFKGPFGLMFHCTSHRPLYKSKHTILNQYLTWFICPFFGQTPETYFSHHIGMHHLENNLEEDESSTMMYQRDNFKDYMMYFGKFFFRGLLDLIKYFDIRKLFKFRNKVILGEASFIIFCVLMSVFVDFSATFMVFMLPFLMSRIVMMLGNFGQHAFVDFDDPGNCYKNSTTCINSKYNHKCWNDGYHISHHLKPNMHWTEHPQHLRDHADDYAKNKALVFEKLDFLRIWWYLMHKDYETLADHLVNINGMFASREEAIALMKSRTRKMPARGITATSLRKTQAA</sequence>
<keyword evidence="1" id="KW-1133">Transmembrane helix</keyword>
<dbReference type="Pfam" id="PF00487">
    <property type="entry name" value="FA_desaturase"/>
    <property type="match status" value="1"/>
</dbReference>
<dbReference type="GO" id="GO:0006629">
    <property type="term" value="P:lipid metabolic process"/>
    <property type="evidence" value="ECO:0007669"/>
    <property type="project" value="InterPro"/>
</dbReference>
<gene>
    <name evidence="3" type="ORF">AAG747_07170</name>
</gene>
<dbReference type="InterPro" id="IPR005804">
    <property type="entry name" value="FA_desaturase_dom"/>
</dbReference>
<evidence type="ECO:0000256" key="1">
    <source>
        <dbReference type="SAM" id="Phobius"/>
    </source>
</evidence>
<feature type="transmembrane region" description="Helical" evidence="1">
    <location>
        <begin position="37"/>
        <end position="57"/>
    </location>
</feature>
<feature type="domain" description="Fatty acid desaturase" evidence="2">
    <location>
        <begin position="86"/>
        <end position="298"/>
    </location>
</feature>
<keyword evidence="1" id="KW-0472">Membrane</keyword>
<keyword evidence="1" id="KW-0812">Transmembrane</keyword>
<organism evidence="3 4">
    <name type="scientific">Rapidithrix thailandica</name>
    <dbReference type="NCBI Taxonomy" id="413964"/>
    <lineage>
        <taxon>Bacteria</taxon>
        <taxon>Pseudomonadati</taxon>
        <taxon>Bacteroidota</taxon>
        <taxon>Cytophagia</taxon>
        <taxon>Cytophagales</taxon>
        <taxon>Flammeovirgaceae</taxon>
        <taxon>Rapidithrix</taxon>
    </lineage>
</organism>
<name>A0AAW9S3L4_9BACT</name>
<evidence type="ECO:0000259" key="2">
    <source>
        <dbReference type="Pfam" id="PF00487"/>
    </source>
</evidence>
<dbReference type="RefSeq" id="WP_346820468.1">
    <property type="nucleotide sequence ID" value="NZ_JBDKWZ010000003.1"/>
</dbReference>
<reference evidence="3 4" key="1">
    <citation type="submission" date="2024-04" db="EMBL/GenBank/DDBJ databases">
        <title>Novel genus in family Flammeovirgaceae.</title>
        <authorList>
            <person name="Nguyen T.H."/>
            <person name="Vuong T.Q."/>
            <person name="Le H."/>
            <person name="Kim S.-G."/>
        </authorList>
    </citation>
    <scope>NUCLEOTIDE SEQUENCE [LARGE SCALE GENOMIC DNA]</scope>
    <source>
        <strain evidence="3 4">JCM 23209</strain>
    </source>
</reference>